<proteinExistence type="predicted"/>
<protein>
    <submittedName>
        <fullName evidence="2">Uncharacterized protein</fullName>
    </submittedName>
</protein>
<evidence type="ECO:0000256" key="1">
    <source>
        <dbReference type="SAM" id="MobiDB-lite"/>
    </source>
</evidence>
<evidence type="ECO:0000313" key="2">
    <source>
        <dbReference type="EMBL" id="QHT83864.1"/>
    </source>
</evidence>
<reference evidence="2" key="1">
    <citation type="journal article" date="2020" name="Nature">
        <title>Giant virus diversity and host interactions through global metagenomics.</title>
        <authorList>
            <person name="Schulz F."/>
            <person name="Roux S."/>
            <person name="Paez-Espino D."/>
            <person name="Jungbluth S."/>
            <person name="Walsh D.A."/>
            <person name="Denef V.J."/>
            <person name="McMahon K.D."/>
            <person name="Konstantinidis K.T."/>
            <person name="Eloe-Fadrosh E.A."/>
            <person name="Kyrpides N.C."/>
            <person name="Woyke T."/>
        </authorList>
    </citation>
    <scope>NUCLEOTIDE SEQUENCE</scope>
    <source>
        <strain evidence="2">GVMAG-M-3300023184-168</strain>
    </source>
</reference>
<dbReference type="EMBL" id="MN740012">
    <property type="protein sequence ID" value="QHT83864.1"/>
    <property type="molecule type" value="Genomic_DNA"/>
</dbReference>
<feature type="compositionally biased region" description="Basic and acidic residues" evidence="1">
    <location>
        <begin position="150"/>
        <end position="159"/>
    </location>
</feature>
<accession>A0A6C0HTR5</accession>
<dbReference type="InterPro" id="IPR043977">
    <property type="entry name" value="DUF5759"/>
</dbReference>
<dbReference type="AlphaFoldDB" id="A0A6C0HTR5"/>
<dbReference type="Pfam" id="PF19063">
    <property type="entry name" value="DUF5759"/>
    <property type="match status" value="1"/>
</dbReference>
<name>A0A6C0HTR5_9ZZZZ</name>
<feature type="region of interest" description="Disordered" evidence="1">
    <location>
        <begin position="150"/>
        <end position="193"/>
    </location>
</feature>
<organism evidence="2">
    <name type="scientific">viral metagenome</name>
    <dbReference type="NCBI Taxonomy" id="1070528"/>
    <lineage>
        <taxon>unclassified sequences</taxon>
        <taxon>metagenomes</taxon>
        <taxon>organismal metagenomes</taxon>
    </lineage>
</organism>
<sequence>MLFFCGIIILSKYSNILLYFDMSCFLTVDDEETIGKVNIDDLYEKKQQRDLKQLSIFNKLLNRIHKRIQFTGRNKVNDKHIWFTVPEYIFGEPIYDQGECIGYLVVKLEENGFHVRYIHPNTLFISWSNWVPSYVRNEIKKKTGKIIDEKGNLVEKGSPEEEDEQDPNGRILNDRNGNPIQKGKKEYTPINQYRPTGNLVYNPEMFENIEKRIN</sequence>